<dbReference type="EMBL" id="NXNG01000001">
    <property type="protein sequence ID" value="PWT27013.1"/>
    <property type="molecule type" value="Genomic_DNA"/>
</dbReference>
<reference evidence="3 4" key="1">
    <citation type="submission" date="2017-09" db="EMBL/GenBank/DDBJ databases">
        <title>High-quality draft genome sequence of Butyrivibrio fibrisolvens INBov1, isolated from cow rumen.</title>
        <authorList>
            <person name="Rodriguez Hernaez J."/>
            <person name="Rivarola M."/>
            <person name="Paniego N."/>
            <person name="Cravero S."/>
            <person name="Ceron Cucchi M."/>
            <person name="Martinez M.C."/>
        </authorList>
    </citation>
    <scope>NUCLEOTIDE SEQUENCE [LARGE SCALE GENOMIC DNA]</scope>
    <source>
        <strain evidence="3 4">INBov1</strain>
    </source>
</reference>
<dbReference type="InterPro" id="IPR029058">
    <property type="entry name" value="AB_hydrolase_fold"/>
</dbReference>
<dbReference type="SUPFAM" id="SSF53474">
    <property type="entry name" value="alpha/beta-Hydrolases"/>
    <property type="match status" value="1"/>
</dbReference>
<evidence type="ECO:0000313" key="3">
    <source>
        <dbReference type="EMBL" id="PWT27013.1"/>
    </source>
</evidence>
<dbReference type="Proteomes" id="UP000245488">
    <property type="component" value="Chromosome"/>
</dbReference>
<accession>A0A317G319</accession>
<dbReference type="GO" id="GO:0016787">
    <property type="term" value="F:hydrolase activity"/>
    <property type="evidence" value="ECO:0007669"/>
    <property type="project" value="UniProtKB-KW"/>
</dbReference>
<dbReference type="PANTHER" id="PTHR48081">
    <property type="entry name" value="AB HYDROLASE SUPERFAMILY PROTEIN C4A8.06C"/>
    <property type="match status" value="1"/>
</dbReference>
<dbReference type="AlphaFoldDB" id="A0A317G319"/>
<protein>
    <submittedName>
        <fullName evidence="3">Acetylesterase</fullName>
    </submittedName>
</protein>
<keyword evidence="4" id="KW-1185">Reference proteome</keyword>
<comment type="caution">
    <text evidence="3">The sequence shown here is derived from an EMBL/GenBank/DDBJ whole genome shotgun (WGS) entry which is preliminary data.</text>
</comment>
<keyword evidence="1" id="KW-0378">Hydrolase</keyword>
<dbReference type="Gene3D" id="3.40.50.1820">
    <property type="entry name" value="alpha/beta hydrolase"/>
    <property type="match status" value="1"/>
</dbReference>
<gene>
    <name evidence="3" type="ORF">CPT75_07805</name>
</gene>
<evidence type="ECO:0000256" key="1">
    <source>
        <dbReference type="ARBA" id="ARBA00022801"/>
    </source>
</evidence>
<evidence type="ECO:0000259" key="2">
    <source>
        <dbReference type="Pfam" id="PF20434"/>
    </source>
</evidence>
<dbReference type="PANTHER" id="PTHR48081:SF6">
    <property type="entry name" value="PEPTIDASE S9 PROLYL OLIGOPEPTIDASE CATALYTIC DOMAIN-CONTAINING PROTEIN"/>
    <property type="match status" value="1"/>
</dbReference>
<evidence type="ECO:0000313" key="4">
    <source>
        <dbReference type="Proteomes" id="UP000245488"/>
    </source>
</evidence>
<proteinExistence type="predicted"/>
<organism evidence="3 4">
    <name type="scientific">Butyrivibrio fibrisolvens</name>
    <dbReference type="NCBI Taxonomy" id="831"/>
    <lineage>
        <taxon>Bacteria</taxon>
        <taxon>Bacillati</taxon>
        <taxon>Bacillota</taxon>
        <taxon>Clostridia</taxon>
        <taxon>Lachnospirales</taxon>
        <taxon>Lachnospiraceae</taxon>
        <taxon>Butyrivibrio</taxon>
    </lineage>
</organism>
<feature type="domain" description="BD-FAE-like" evidence="2">
    <location>
        <begin position="70"/>
        <end position="273"/>
    </location>
</feature>
<sequence length="341" mass="38440">MNKFESVPLSKPNWCRELHQFEPLVTRFARDMRLKMKTIFTAVGGTKHGMEAILHIHLQDLSDNFAWRVRPMVIVCPGGAYAYTSDREADPVAMQFLAMGYNAAVLRYSCAPARYPDALIQLGRAHLYLRRHAKEFKIDPDAIYTVGFSAGGHLVCNYCERWSEDFVRQQLEYDIAHSMAKEDKHVDVEELRPNGMMLGYPVITSGEYAHTGSIENLIGTAADYESEDRYRQMLDDISLEKHVNKDVPPAFIWGTAEDGSVHPMNSVLLVEALMRENIPVEYHLFRKGGHGLSLGDERTISAMPESALNDGGNINFQAAKEYVPSTSAWVSMAATWIRGLH</sequence>
<dbReference type="InterPro" id="IPR049492">
    <property type="entry name" value="BD-FAE-like_dom"/>
</dbReference>
<dbReference type="InterPro" id="IPR050300">
    <property type="entry name" value="GDXG_lipolytic_enzyme"/>
</dbReference>
<name>A0A317G319_BUTFI</name>
<dbReference type="Pfam" id="PF20434">
    <property type="entry name" value="BD-FAE"/>
    <property type="match status" value="1"/>
</dbReference>